<evidence type="ECO:0000256" key="6">
    <source>
        <dbReference type="ARBA" id="ARBA00012216"/>
    </source>
</evidence>
<comment type="similarity">
    <text evidence="5 22">Belongs to the D-alanine--D-alanine ligase family.</text>
</comment>
<dbReference type="FunFam" id="3.30.1490.20:FF:000007">
    <property type="entry name" value="D-alanine--D-alanine ligase"/>
    <property type="match status" value="1"/>
</dbReference>
<dbReference type="PIRSF" id="PIRSF039102">
    <property type="entry name" value="Ddl/VanB"/>
    <property type="match status" value="1"/>
</dbReference>
<evidence type="ECO:0000256" key="17">
    <source>
        <dbReference type="ARBA" id="ARBA00047614"/>
    </source>
</evidence>
<feature type="binding site" evidence="24">
    <location>
        <position position="330"/>
    </location>
    <ligand>
        <name>Mg(2+)</name>
        <dbReference type="ChEBI" id="CHEBI:18420"/>
        <label>2</label>
    </ligand>
</feature>
<dbReference type="EC" id="6.3.2.4" evidence="6 22"/>
<comment type="pathway">
    <text evidence="4 22">Cell wall biogenesis; peptidoglycan biosynthesis.</text>
</comment>
<keyword evidence="8 22" id="KW-0436">Ligase</keyword>
<dbReference type="AlphaFoldDB" id="A0A379C2M8"/>
<dbReference type="PROSITE" id="PS00843">
    <property type="entry name" value="DALA_DALA_LIGASE_1"/>
    <property type="match status" value="1"/>
</dbReference>
<dbReference type="PANTHER" id="PTHR23132:SF25">
    <property type="entry name" value="D-ALANINE--D-ALANINE LIGASE A"/>
    <property type="match status" value="1"/>
</dbReference>
<dbReference type="GO" id="GO:0046872">
    <property type="term" value="F:metal ion binding"/>
    <property type="evidence" value="ECO:0007669"/>
    <property type="project" value="UniProtKB-KW"/>
</dbReference>
<proteinExistence type="inferred from homology"/>
<dbReference type="InterPro" id="IPR000291">
    <property type="entry name" value="D-Ala_lig_Van_CS"/>
</dbReference>
<evidence type="ECO:0000256" key="11">
    <source>
        <dbReference type="ARBA" id="ARBA00022840"/>
    </source>
</evidence>
<dbReference type="RefSeq" id="WP_004824416.1">
    <property type="nucleotide sequence ID" value="NZ_CAMUOS010000007.1"/>
</dbReference>
<keyword evidence="7 22" id="KW-0963">Cytoplasm</keyword>
<sequence>MFNVAVVFGGISVEHEVSVITGLQVIENLDKEQFNPIPIYISKEGRFYSGEMLKDFKTYKEGKYREATEVFIIPQKGDRFLYSTKVVGGIFKKTHTENYIYARIDAIFPALHGTFGEDGAIQGLFEYMNIPYVGCGVLAGACGMDKVIMKDIFKANNIPVVDYTYFYRSELKDLQSVLKKCEKLGYPLIVKPANLGSSIGISKVKDTLELTKALEVASNYDKKIIVEKCLTDHREINVAVLGDQDDLKVSACEEPITAEDILTYGDKYVGSSKTKMASQENQKKKLPADLSKEVHNKICQLAKESFKAIDATGVSRIDFLLKNDEVYVNEINTLPGSIAFYLFEVEGLSFKDLLTKLLEIAIKRFKEKEENVYSYDSNLFNKTSYGAKIK</sequence>
<organism evidence="27 28">
    <name type="scientific">Peptoniphilus lacrimalis</name>
    <dbReference type="NCBI Taxonomy" id="33031"/>
    <lineage>
        <taxon>Bacteria</taxon>
        <taxon>Bacillati</taxon>
        <taxon>Bacillota</taxon>
        <taxon>Tissierellia</taxon>
        <taxon>Tissierellales</taxon>
        <taxon>Peptoniphilaceae</taxon>
        <taxon>Peptoniphilus</taxon>
    </lineage>
</organism>
<dbReference type="Pfam" id="PF01820">
    <property type="entry name" value="Dala_Dala_lig_N"/>
    <property type="match status" value="1"/>
</dbReference>
<protein>
    <recommendedName>
        <fullName evidence="19 22">D-alanine--D-alanine ligase</fullName>
        <ecNumber evidence="6 22">6.3.2.4</ecNumber>
    </recommendedName>
    <alternativeName>
        <fullName evidence="21 22">D-Ala-D-Ala ligase</fullName>
    </alternativeName>
    <alternativeName>
        <fullName evidence="20 22">D-alanylalanine synthetase</fullName>
    </alternativeName>
</protein>
<keyword evidence="9 24" id="KW-0479">Metal-binding</keyword>
<keyword evidence="11 25" id="KW-0067">ATP-binding</keyword>
<evidence type="ECO:0000256" key="21">
    <source>
        <dbReference type="ARBA" id="ARBA00077154"/>
    </source>
</evidence>
<reference evidence="27 28" key="1">
    <citation type="submission" date="2018-06" db="EMBL/GenBank/DDBJ databases">
        <authorList>
            <consortium name="Pathogen Informatics"/>
            <person name="Doyle S."/>
        </authorList>
    </citation>
    <scope>NUCLEOTIDE SEQUENCE [LARGE SCALE GENOMIC DNA]</scope>
    <source>
        <strain evidence="27 28">NCTC13149</strain>
    </source>
</reference>
<evidence type="ECO:0000256" key="4">
    <source>
        <dbReference type="ARBA" id="ARBA00004752"/>
    </source>
</evidence>
<dbReference type="HAMAP" id="MF_00047">
    <property type="entry name" value="Dala_Dala_lig"/>
    <property type="match status" value="1"/>
</dbReference>
<feature type="binding site" evidence="24">
    <location>
        <position position="330"/>
    </location>
    <ligand>
        <name>Mg(2+)</name>
        <dbReference type="ChEBI" id="CHEBI:18420"/>
        <label>1</label>
    </ligand>
</feature>
<dbReference type="Gene3D" id="3.40.50.20">
    <property type="match status" value="1"/>
</dbReference>
<dbReference type="InterPro" id="IPR011127">
    <property type="entry name" value="Dala_Dala_lig_N"/>
</dbReference>
<keyword evidence="15 24" id="KW-0464">Manganese</keyword>
<feature type="active site" evidence="23">
    <location>
        <position position="14"/>
    </location>
</feature>
<comment type="subcellular location">
    <subcellularLocation>
        <location evidence="3 22">Cytoplasm</location>
    </subcellularLocation>
</comment>
<comment type="cofactor">
    <cofactor evidence="1">
        <name>Mn(2+)</name>
        <dbReference type="ChEBI" id="CHEBI:29035"/>
    </cofactor>
</comment>
<dbReference type="PROSITE" id="PS50975">
    <property type="entry name" value="ATP_GRASP"/>
    <property type="match status" value="1"/>
</dbReference>
<evidence type="ECO:0000256" key="23">
    <source>
        <dbReference type="PIRSR" id="PIRSR039102-1"/>
    </source>
</evidence>
<dbReference type="PANTHER" id="PTHR23132">
    <property type="entry name" value="D-ALANINE--D-ALANINE LIGASE"/>
    <property type="match status" value="1"/>
</dbReference>
<dbReference type="InterPro" id="IPR013815">
    <property type="entry name" value="ATP_grasp_subdomain_1"/>
</dbReference>
<feature type="active site" evidence="23">
    <location>
        <position position="197"/>
    </location>
</feature>
<evidence type="ECO:0000256" key="3">
    <source>
        <dbReference type="ARBA" id="ARBA00004496"/>
    </source>
</evidence>
<dbReference type="NCBIfam" id="TIGR01205">
    <property type="entry name" value="D_ala_D_alaTIGR"/>
    <property type="match status" value="1"/>
</dbReference>
<feature type="active site" evidence="23">
    <location>
        <position position="337"/>
    </location>
</feature>
<name>A0A379C2M8_9FIRM</name>
<evidence type="ECO:0000256" key="13">
    <source>
        <dbReference type="ARBA" id="ARBA00022960"/>
    </source>
</evidence>
<evidence type="ECO:0000256" key="22">
    <source>
        <dbReference type="HAMAP-Rule" id="MF_00047"/>
    </source>
</evidence>
<dbReference type="EMBL" id="UGSZ01000001">
    <property type="protein sequence ID" value="SUB56493.1"/>
    <property type="molecule type" value="Genomic_DNA"/>
</dbReference>
<dbReference type="InterPro" id="IPR016185">
    <property type="entry name" value="PreATP-grasp_dom_sf"/>
</dbReference>
<keyword evidence="14 22" id="KW-0573">Peptidoglycan synthesis</keyword>
<comment type="pathway">
    <text evidence="18">Glycan biosynthesis.</text>
</comment>
<evidence type="ECO:0000256" key="14">
    <source>
        <dbReference type="ARBA" id="ARBA00022984"/>
    </source>
</evidence>
<evidence type="ECO:0000259" key="26">
    <source>
        <dbReference type="PROSITE" id="PS50975"/>
    </source>
</evidence>
<evidence type="ECO:0000313" key="28">
    <source>
        <dbReference type="Proteomes" id="UP000255517"/>
    </source>
</evidence>
<evidence type="ECO:0000256" key="8">
    <source>
        <dbReference type="ARBA" id="ARBA00022598"/>
    </source>
</evidence>
<feature type="binding site" evidence="24">
    <location>
        <position position="332"/>
    </location>
    <ligand>
        <name>Mg(2+)</name>
        <dbReference type="ChEBI" id="CHEBI:18420"/>
        <label>2</label>
    </ligand>
</feature>
<evidence type="ECO:0000256" key="15">
    <source>
        <dbReference type="ARBA" id="ARBA00023211"/>
    </source>
</evidence>
<evidence type="ECO:0000256" key="5">
    <source>
        <dbReference type="ARBA" id="ARBA00010871"/>
    </source>
</evidence>
<dbReference type="UniPathway" id="UPA00219"/>
<evidence type="ECO:0000256" key="1">
    <source>
        <dbReference type="ARBA" id="ARBA00001936"/>
    </source>
</evidence>
<dbReference type="GO" id="GO:0009252">
    <property type="term" value="P:peptidoglycan biosynthetic process"/>
    <property type="evidence" value="ECO:0007669"/>
    <property type="project" value="UniProtKB-UniRule"/>
</dbReference>
<feature type="domain" description="ATP-grasp" evidence="26">
    <location>
        <begin position="150"/>
        <end position="359"/>
    </location>
</feature>
<evidence type="ECO:0000256" key="7">
    <source>
        <dbReference type="ARBA" id="ARBA00022490"/>
    </source>
</evidence>
<dbReference type="SUPFAM" id="SSF52440">
    <property type="entry name" value="PreATP-grasp domain"/>
    <property type="match status" value="1"/>
</dbReference>
<dbReference type="InterPro" id="IPR011095">
    <property type="entry name" value="Dala_Dala_lig_C"/>
</dbReference>
<comment type="cofactor">
    <cofactor evidence="24">
        <name>Mg(2+)</name>
        <dbReference type="ChEBI" id="CHEBI:18420"/>
    </cofactor>
    <cofactor evidence="24">
        <name>Mn(2+)</name>
        <dbReference type="ChEBI" id="CHEBI:29035"/>
    </cofactor>
    <text evidence="24">Binds 2 magnesium or manganese ions per subunit.</text>
</comment>
<evidence type="ECO:0000256" key="19">
    <source>
        <dbReference type="ARBA" id="ARBA00068427"/>
    </source>
</evidence>
<dbReference type="GO" id="GO:0008716">
    <property type="term" value="F:D-alanine-D-alanine ligase activity"/>
    <property type="evidence" value="ECO:0007669"/>
    <property type="project" value="UniProtKB-UniRule"/>
</dbReference>
<evidence type="ECO:0000313" key="27">
    <source>
        <dbReference type="EMBL" id="SUB56493.1"/>
    </source>
</evidence>
<evidence type="ECO:0000256" key="16">
    <source>
        <dbReference type="ARBA" id="ARBA00023316"/>
    </source>
</evidence>
<dbReference type="Gene3D" id="3.30.470.20">
    <property type="entry name" value="ATP-grasp fold, B domain"/>
    <property type="match status" value="1"/>
</dbReference>
<comment type="function">
    <text evidence="2 22">Cell wall formation.</text>
</comment>
<dbReference type="OrthoDB" id="9813261at2"/>
<dbReference type="STRING" id="1122949.GCA_000378725_00834"/>
<evidence type="ECO:0000256" key="2">
    <source>
        <dbReference type="ARBA" id="ARBA00003921"/>
    </source>
</evidence>
<comment type="catalytic activity">
    <reaction evidence="17 22">
        <text>2 D-alanine + ATP = D-alanyl-D-alanine + ADP + phosphate + H(+)</text>
        <dbReference type="Rhea" id="RHEA:11224"/>
        <dbReference type="ChEBI" id="CHEBI:15378"/>
        <dbReference type="ChEBI" id="CHEBI:30616"/>
        <dbReference type="ChEBI" id="CHEBI:43474"/>
        <dbReference type="ChEBI" id="CHEBI:57416"/>
        <dbReference type="ChEBI" id="CHEBI:57822"/>
        <dbReference type="ChEBI" id="CHEBI:456216"/>
        <dbReference type="EC" id="6.3.2.4"/>
    </reaction>
</comment>
<dbReference type="Gene3D" id="3.30.1490.20">
    <property type="entry name" value="ATP-grasp fold, A domain"/>
    <property type="match status" value="1"/>
</dbReference>
<gene>
    <name evidence="22 27" type="primary">ddl</name>
    <name evidence="27" type="ORF">NCTC13149_00265</name>
</gene>
<feature type="binding site" evidence="24">
    <location>
        <position position="318"/>
    </location>
    <ligand>
        <name>Mg(2+)</name>
        <dbReference type="ChEBI" id="CHEBI:18420"/>
        <label>1</label>
    </ligand>
</feature>
<evidence type="ECO:0000256" key="20">
    <source>
        <dbReference type="ARBA" id="ARBA00076288"/>
    </source>
</evidence>
<dbReference type="InterPro" id="IPR011761">
    <property type="entry name" value="ATP-grasp"/>
</dbReference>
<dbReference type="InterPro" id="IPR005905">
    <property type="entry name" value="D_ala_D_ala"/>
</dbReference>
<dbReference type="GO" id="GO:0071555">
    <property type="term" value="P:cell wall organization"/>
    <property type="evidence" value="ECO:0007669"/>
    <property type="project" value="UniProtKB-KW"/>
</dbReference>
<evidence type="ECO:0000256" key="24">
    <source>
        <dbReference type="PIRSR" id="PIRSR039102-3"/>
    </source>
</evidence>
<keyword evidence="16 22" id="KW-0961">Cell wall biogenesis/degradation</keyword>
<evidence type="ECO:0000256" key="12">
    <source>
        <dbReference type="ARBA" id="ARBA00022842"/>
    </source>
</evidence>
<keyword evidence="12 24" id="KW-0460">Magnesium</keyword>
<dbReference type="SUPFAM" id="SSF56059">
    <property type="entry name" value="Glutathione synthetase ATP-binding domain-like"/>
    <property type="match status" value="1"/>
</dbReference>
<dbReference type="GO" id="GO:0008360">
    <property type="term" value="P:regulation of cell shape"/>
    <property type="evidence" value="ECO:0007669"/>
    <property type="project" value="UniProtKB-KW"/>
</dbReference>
<dbReference type="Proteomes" id="UP000255517">
    <property type="component" value="Unassembled WGS sequence"/>
</dbReference>
<evidence type="ECO:0000256" key="25">
    <source>
        <dbReference type="PROSITE-ProRule" id="PRU00409"/>
    </source>
</evidence>
<keyword evidence="10 25" id="KW-0547">Nucleotide-binding</keyword>
<evidence type="ECO:0000256" key="10">
    <source>
        <dbReference type="ARBA" id="ARBA00022741"/>
    </source>
</evidence>
<dbReference type="NCBIfam" id="NF002528">
    <property type="entry name" value="PRK01966.1-4"/>
    <property type="match status" value="1"/>
</dbReference>
<keyword evidence="13 22" id="KW-0133">Cell shape</keyword>
<dbReference type="PROSITE" id="PS00844">
    <property type="entry name" value="DALA_DALA_LIGASE_2"/>
    <property type="match status" value="1"/>
</dbReference>
<dbReference type="Pfam" id="PF07478">
    <property type="entry name" value="Dala_Dala_lig_C"/>
    <property type="match status" value="1"/>
</dbReference>
<evidence type="ECO:0000256" key="9">
    <source>
        <dbReference type="ARBA" id="ARBA00022723"/>
    </source>
</evidence>
<dbReference type="GO" id="GO:0005524">
    <property type="term" value="F:ATP binding"/>
    <property type="evidence" value="ECO:0007669"/>
    <property type="project" value="UniProtKB-UniRule"/>
</dbReference>
<evidence type="ECO:0000256" key="18">
    <source>
        <dbReference type="ARBA" id="ARBA00060592"/>
    </source>
</evidence>
<dbReference type="GO" id="GO:0005829">
    <property type="term" value="C:cytosol"/>
    <property type="evidence" value="ECO:0007669"/>
    <property type="project" value="TreeGrafter"/>
</dbReference>
<accession>A0A379C2M8</accession>